<organism evidence="1 2">
    <name type="scientific">Periplaneta americana</name>
    <name type="common">American cockroach</name>
    <name type="synonym">Blatta americana</name>
    <dbReference type="NCBI Taxonomy" id="6978"/>
    <lineage>
        <taxon>Eukaryota</taxon>
        <taxon>Metazoa</taxon>
        <taxon>Ecdysozoa</taxon>
        <taxon>Arthropoda</taxon>
        <taxon>Hexapoda</taxon>
        <taxon>Insecta</taxon>
        <taxon>Pterygota</taxon>
        <taxon>Neoptera</taxon>
        <taxon>Polyneoptera</taxon>
        <taxon>Dictyoptera</taxon>
        <taxon>Blattodea</taxon>
        <taxon>Blattoidea</taxon>
        <taxon>Blattidae</taxon>
        <taxon>Blattinae</taxon>
        <taxon>Periplaneta</taxon>
    </lineage>
</organism>
<proteinExistence type="predicted"/>
<dbReference type="EMBL" id="JAJSOF020000029">
    <property type="protein sequence ID" value="KAJ4432666.1"/>
    <property type="molecule type" value="Genomic_DNA"/>
</dbReference>
<reference evidence="1 2" key="1">
    <citation type="journal article" date="2022" name="Allergy">
        <title>Genome assembly and annotation of Periplaneta americana reveal a comprehensive cockroach allergen profile.</title>
        <authorList>
            <person name="Wang L."/>
            <person name="Xiong Q."/>
            <person name="Saelim N."/>
            <person name="Wang L."/>
            <person name="Nong W."/>
            <person name="Wan A.T."/>
            <person name="Shi M."/>
            <person name="Liu X."/>
            <person name="Cao Q."/>
            <person name="Hui J.H.L."/>
            <person name="Sookrung N."/>
            <person name="Leung T.F."/>
            <person name="Tungtrongchitr A."/>
            <person name="Tsui S.K.W."/>
        </authorList>
    </citation>
    <scope>NUCLEOTIDE SEQUENCE [LARGE SCALE GENOMIC DNA]</scope>
    <source>
        <strain evidence="1">PWHHKU_190912</strain>
    </source>
</reference>
<dbReference type="InterPro" id="IPR036397">
    <property type="entry name" value="RNaseH_sf"/>
</dbReference>
<accession>A0ABQ8SG43</accession>
<protein>
    <submittedName>
        <fullName evidence="1">Uncharacterized protein</fullName>
    </submittedName>
</protein>
<name>A0ABQ8SG43_PERAM</name>
<sequence length="123" mass="14596">MPCTYQTSGFNVPNYVSMKALAITMVCILFAEVEQHVIRQYLVEEEPPRPKHRLFYRGHSLRYKKKIDDQRENRVRVCHDLKSEAQNDPNFLKRIVTWDESWCYGYDPESKQASSQWKTPNSP</sequence>
<evidence type="ECO:0000313" key="2">
    <source>
        <dbReference type="Proteomes" id="UP001148838"/>
    </source>
</evidence>
<keyword evidence="2" id="KW-1185">Reference proteome</keyword>
<gene>
    <name evidence="1" type="ORF">ANN_21289</name>
</gene>
<dbReference type="Gene3D" id="3.30.420.10">
    <property type="entry name" value="Ribonuclease H-like superfamily/Ribonuclease H"/>
    <property type="match status" value="1"/>
</dbReference>
<dbReference type="Proteomes" id="UP001148838">
    <property type="component" value="Unassembled WGS sequence"/>
</dbReference>
<evidence type="ECO:0000313" key="1">
    <source>
        <dbReference type="EMBL" id="KAJ4432666.1"/>
    </source>
</evidence>
<comment type="caution">
    <text evidence="1">The sequence shown here is derived from an EMBL/GenBank/DDBJ whole genome shotgun (WGS) entry which is preliminary data.</text>
</comment>